<keyword evidence="1" id="KW-1133">Transmembrane helix</keyword>
<protein>
    <submittedName>
        <fullName evidence="2">Uncharacterized protein</fullName>
    </submittedName>
</protein>
<accession>A0A382EU47</accession>
<evidence type="ECO:0000313" key="2">
    <source>
        <dbReference type="EMBL" id="SVB54240.1"/>
    </source>
</evidence>
<proteinExistence type="predicted"/>
<evidence type="ECO:0000256" key="1">
    <source>
        <dbReference type="SAM" id="Phobius"/>
    </source>
</evidence>
<sequence length="76" mass="8417">VSIGPIEADINQLNGEEMMKEILVVVLSVFAFSVSMVSYGGESDDANYCWDTTNYPYFPAASNPWIKGEPTELMYA</sequence>
<gene>
    <name evidence="2" type="ORF">METZ01_LOCUS207094</name>
</gene>
<keyword evidence="1" id="KW-0472">Membrane</keyword>
<name>A0A382EU47_9ZZZZ</name>
<feature type="non-terminal residue" evidence="2">
    <location>
        <position position="1"/>
    </location>
</feature>
<organism evidence="2">
    <name type="scientific">marine metagenome</name>
    <dbReference type="NCBI Taxonomy" id="408172"/>
    <lineage>
        <taxon>unclassified sequences</taxon>
        <taxon>metagenomes</taxon>
        <taxon>ecological metagenomes</taxon>
    </lineage>
</organism>
<feature type="transmembrane region" description="Helical" evidence="1">
    <location>
        <begin position="22"/>
        <end position="41"/>
    </location>
</feature>
<feature type="non-terminal residue" evidence="2">
    <location>
        <position position="76"/>
    </location>
</feature>
<dbReference type="AlphaFoldDB" id="A0A382EU47"/>
<reference evidence="2" key="1">
    <citation type="submission" date="2018-05" db="EMBL/GenBank/DDBJ databases">
        <authorList>
            <person name="Lanie J.A."/>
            <person name="Ng W.-L."/>
            <person name="Kazmierczak K.M."/>
            <person name="Andrzejewski T.M."/>
            <person name="Davidsen T.M."/>
            <person name="Wayne K.J."/>
            <person name="Tettelin H."/>
            <person name="Glass J.I."/>
            <person name="Rusch D."/>
            <person name="Podicherti R."/>
            <person name="Tsui H.-C.T."/>
            <person name="Winkler M.E."/>
        </authorList>
    </citation>
    <scope>NUCLEOTIDE SEQUENCE</scope>
</reference>
<keyword evidence="1" id="KW-0812">Transmembrane</keyword>
<dbReference type="EMBL" id="UINC01046344">
    <property type="protein sequence ID" value="SVB54240.1"/>
    <property type="molecule type" value="Genomic_DNA"/>
</dbReference>